<evidence type="ECO:0000313" key="1">
    <source>
        <dbReference type="EMBL" id="KAK2194014.1"/>
    </source>
</evidence>
<dbReference type="AlphaFoldDB" id="A0AAD9PG06"/>
<keyword evidence="2" id="KW-1185">Reference proteome</keyword>
<organism evidence="1 2">
    <name type="scientific">Ridgeia piscesae</name>
    <name type="common">Tubeworm</name>
    <dbReference type="NCBI Taxonomy" id="27915"/>
    <lineage>
        <taxon>Eukaryota</taxon>
        <taxon>Metazoa</taxon>
        <taxon>Spiralia</taxon>
        <taxon>Lophotrochozoa</taxon>
        <taxon>Annelida</taxon>
        <taxon>Polychaeta</taxon>
        <taxon>Sedentaria</taxon>
        <taxon>Canalipalpata</taxon>
        <taxon>Sabellida</taxon>
        <taxon>Siboglinidae</taxon>
        <taxon>Ridgeia</taxon>
    </lineage>
</organism>
<accession>A0AAD9PG06</accession>
<evidence type="ECO:0000313" key="2">
    <source>
        <dbReference type="Proteomes" id="UP001209878"/>
    </source>
</evidence>
<gene>
    <name evidence="1" type="ORF">NP493_3g04019</name>
</gene>
<comment type="caution">
    <text evidence="1">The sequence shown here is derived from an EMBL/GenBank/DDBJ whole genome shotgun (WGS) entry which is preliminary data.</text>
</comment>
<dbReference type="Proteomes" id="UP001209878">
    <property type="component" value="Unassembled WGS sequence"/>
</dbReference>
<protein>
    <submittedName>
        <fullName evidence="1">Uncharacterized protein</fullName>
    </submittedName>
</protein>
<dbReference type="EMBL" id="JAODUO010000003">
    <property type="protein sequence ID" value="KAK2194014.1"/>
    <property type="molecule type" value="Genomic_DNA"/>
</dbReference>
<name>A0AAD9PG06_RIDPI</name>
<proteinExistence type="predicted"/>
<sequence>MAVKVMSSRSFIFSGRPLMGQRTLSSCFLRSVGLALGARLGTQKLGSCFALSLAMFDTLTVPLDPATSASSLLAPIFQWFSNFSSCPAASVRTKSSESFSSFTFCFSNSFIFFEFSRFFVSMYSSIASLS</sequence>
<reference evidence="1" key="1">
    <citation type="journal article" date="2023" name="Mol. Biol. Evol.">
        <title>Third-Generation Sequencing Reveals the Adaptive Role of the Epigenome in Three Deep-Sea Polychaetes.</title>
        <authorList>
            <person name="Perez M."/>
            <person name="Aroh O."/>
            <person name="Sun Y."/>
            <person name="Lan Y."/>
            <person name="Juniper S.K."/>
            <person name="Young C.R."/>
            <person name="Angers B."/>
            <person name="Qian P.Y."/>
        </authorList>
    </citation>
    <scope>NUCLEOTIDE SEQUENCE</scope>
    <source>
        <strain evidence="1">R07B-5</strain>
    </source>
</reference>